<dbReference type="AlphaFoldDB" id="A0A8D5U6Y8"/>
<evidence type="ECO:0000313" key="2">
    <source>
        <dbReference type="EMBL" id="BCU69954.1"/>
    </source>
</evidence>
<organism evidence="2 3">
    <name type="scientific">Stygiolobus caldivivus</name>
    <dbReference type="NCBI Taxonomy" id="2824673"/>
    <lineage>
        <taxon>Archaea</taxon>
        <taxon>Thermoproteota</taxon>
        <taxon>Thermoprotei</taxon>
        <taxon>Sulfolobales</taxon>
        <taxon>Sulfolobaceae</taxon>
        <taxon>Stygiolobus</taxon>
    </lineage>
</organism>
<accession>A0A8D5U6Y8</accession>
<dbReference type="RefSeq" id="WP_221290075.1">
    <property type="nucleotide sequence ID" value="NZ_AP024597.1"/>
</dbReference>
<dbReference type="GeneID" id="66162982"/>
<dbReference type="InterPro" id="IPR041656">
    <property type="entry name" value="TPR_5"/>
</dbReference>
<feature type="domain" description="Tetratrico peptide repeat group 5" evidence="1">
    <location>
        <begin position="36"/>
        <end position="153"/>
    </location>
</feature>
<keyword evidence="3" id="KW-1185">Reference proteome</keyword>
<dbReference type="EMBL" id="AP024597">
    <property type="protein sequence ID" value="BCU69954.1"/>
    <property type="molecule type" value="Genomic_DNA"/>
</dbReference>
<dbReference type="Proteomes" id="UP000825123">
    <property type="component" value="Chromosome"/>
</dbReference>
<dbReference type="Gene3D" id="1.25.40.10">
    <property type="entry name" value="Tetratricopeptide repeat domain"/>
    <property type="match status" value="1"/>
</dbReference>
<protein>
    <recommendedName>
        <fullName evidence="1">Tetratrico peptide repeat group 5 domain-containing protein</fullName>
    </recommendedName>
</protein>
<reference evidence="2 3" key="1">
    <citation type="submission" date="2021-04" db="EMBL/GenBank/DDBJ databases">
        <title>Complete genome sequence of Stygiolobus sp. KN-1.</title>
        <authorList>
            <person name="Nakamura K."/>
            <person name="Sakai H."/>
            <person name="Kurosawa N."/>
        </authorList>
    </citation>
    <scope>NUCLEOTIDE SEQUENCE [LARGE SCALE GENOMIC DNA]</scope>
    <source>
        <strain evidence="2 3">KN-1</strain>
    </source>
</reference>
<dbReference type="KEGG" id="csty:KN1_12510"/>
<gene>
    <name evidence="2" type="ORF">KN1_12510</name>
</gene>
<sequence>MANNIEELIKKGYEEPDERIEEYFKGLYERYGDDPRVIYEYASVLDYLGKEREAIPLYRRSLEKGLEGVRKDMCLIQLASSLRVVGELKESHTILDEVYRRTKDPASLLFLALTLRDLGMENKAFCMLASYILGEGKGLMPNYERALKQYYADLCGETS</sequence>
<dbReference type="Pfam" id="PF12688">
    <property type="entry name" value="TPR_5"/>
    <property type="match status" value="1"/>
</dbReference>
<proteinExistence type="predicted"/>
<dbReference type="InterPro" id="IPR011990">
    <property type="entry name" value="TPR-like_helical_dom_sf"/>
</dbReference>
<name>A0A8D5U6Y8_9CREN</name>
<evidence type="ECO:0000259" key="1">
    <source>
        <dbReference type="Pfam" id="PF12688"/>
    </source>
</evidence>
<evidence type="ECO:0000313" key="3">
    <source>
        <dbReference type="Proteomes" id="UP000825123"/>
    </source>
</evidence>
<dbReference type="SUPFAM" id="SSF48452">
    <property type="entry name" value="TPR-like"/>
    <property type="match status" value="1"/>
</dbReference>